<comment type="caution">
    <text evidence="1">The sequence shown here is derived from an EMBL/GenBank/DDBJ whole genome shotgun (WGS) entry which is preliminary data.</text>
</comment>
<evidence type="ECO:0000313" key="1">
    <source>
        <dbReference type="EMBL" id="EGX58338.1"/>
    </source>
</evidence>
<sequence length="56" mass="6067">MVLVRNIRYLLAAGLTLDDVRVLLLCLDGEMAAARPQTPSAYRSAGLISRTGFLFG</sequence>
<gene>
    <name evidence="1" type="ORF">SZN_18241</name>
</gene>
<proteinExistence type="predicted"/>
<accession>G2GDS0</accession>
<evidence type="ECO:0000313" key="2">
    <source>
        <dbReference type="Proteomes" id="UP000004217"/>
    </source>
</evidence>
<dbReference type="PATRIC" id="fig|700597.3.peg.3579"/>
<dbReference type="Proteomes" id="UP000004217">
    <property type="component" value="Unassembled WGS sequence"/>
</dbReference>
<protein>
    <submittedName>
        <fullName evidence="1">Uncharacterized protein</fullName>
    </submittedName>
</protein>
<dbReference type="EMBL" id="AGBF01000058">
    <property type="protein sequence ID" value="EGX58338.1"/>
    <property type="molecule type" value="Genomic_DNA"/>
</dbReference>
<name>G2GDS0_9ACTN</name>
<reference evidence="1 2" key="1">
    <citation type="submission" date="2011-08" db="EMBL/GenBank/DDBJ databases">
        <authorList>
            <person name="Lin Y."/>
            <person name="Hao X."/>
            <person name="Johnstone L."/>
            <person name="Miller S.J."/>
            <person name="Wei G."/>
            <person name="Rensing C."/>
        </authorList>
    </citation>
    <scope>NUCLEOTIDE SEQUENCE [LARGE SCALE GENOMIC DNA]</scope>
    <source>
        <strain evidence="1 2">K42</strain>
    </source>
</reference>
<keyword evidence="2" id="KW-1185">Reference proteome</keyword>
<organism evidence="1 2">
    <name type="scientific">Streptomyces zinciresistens K42</name>
    <dbReference type="NCBI Taxonomy" id="700597"/>
    <lineage>
        <taxon>Bacteria</taxon>
        <taxon>Bacillati</taxon>
        <taxon>Actinomycetota</taxon>
        <taxon>Actinomycetes</taxon>
        <taxon>Kitasatosporales</taxon>
        <taxon>Streptomycetaceae</taxon>
        <taxon>Streptomyces</taxon>
    </lineage>
</organism>
<dbReference type="AlphaFoldDB" id="G2GDS0"/>